<dbReference type="Pfam" id="PF13464">
    <property type="entry name" value="RodZ_C"/>
    <property type="match status" value="1"/>
</dbReference>
<name>A0A7S9QD99_9RHOB</name>
<dbReference type="InterPro" id="IPR010982">
    <property type="entry name" value="Lambda_DNA-bd_dom_sf"/>
</dbReference>
<dbReference type="PANTHER" id="PTHR34475">
    <property type="match status" value="1"/>
</dbReference>
<dbReference type="EMBL" id="CP064942">
    <property type="protein sequence ID" value="QPH53916.1"/>
    <property type="molecule type" value="Genomic_DNA"/>
</dbReference>
<dbReference type="InterPro" id="IPR050400">
    <property type="entry name" value="Bact_Cytoskel_RodZ"/>
</dbReference>
<dbReference type="Pfam" id="PF13413">
    <property type="entry name" value="HTH_25"/>
    <property type="match status" value="1"/>
</dbReference>
<evidence type="ECO:0000259" key="1">
    <source>
        <dbReference type="Pfam" id="PF13464"/>
    </source>
</evidence>
<dbReference type="AlphaFoldDB" id="A0A7S9QD99"/>
<dbReference type="PANTHER" id="PTHR34475:SF1">
    <property type="entry name" value="CYTOSKELETON PROTEIN RODZ"/>
    <property type="match status" value="1"/>
</dbReference>
<dbReference type="KEGG" id="poz:I0K15_19425"/>
<dbReference type="GO" id="GO:0003677">
    <property type="term" value="F:DNA binding"/>
    <property type="evidence" value="ECO:0007669"/>
    <property type="project" value="InterPro"/>
</dbReference>
<feature type="domain" description="Cytoskeleton protein RodZ-like C-terminal" evidence="1">
    <location>
        <begin position="294"/>
        <end position="361"/>
    </location>
</feature>
<dbReference type="Proteomes" id="UP000594800">
    <property type="component" value="Chromosome"/>
</dbReference>
<organism evidence="2 3">
    <name type="scientific">Pontivivens ytuae</name>
    <dbReference type="NCBI Taxonomy" id="2789856"/>
    <lineage>
        <taxon>Bacteria</taxon>
        <taxon>Pseudomonadati</taxon>
        <taxon>Pseudomonadota</taxon>
        <taxon>Alphaproteobacteria</taxon>
        <taxon>Rhodobacterales</taxon>
        <taxon>Paracoccaceae</taxon>
        <taxon>Pontivivens</taxon>
    </lineage>
</organism>
<evidence type="ECO:0000313" key="2">
    <source>
        <dbReference type="EMBL" id="QPH53916.1"/>
    </source>
</evidence>
<protein>
    <submittedName>
        <fullName evidence="2">DUF4115 domain-containing protein</fullName>
    </submittedName>
</protein>
<keyword evidence="3" id="KW-1185">Reference proteome</keyword>
<evidence type="ECO:0000313" key="3">
    <source>
        <dbReference type="Proteomes" id="UP000594800"/>
    </source>
</evidence>
<proteinExistence type="predicted"/>
<dbReference type="RefSeq" id="WP_196103125.1">
    <property type="nucleotide sequence ID" value="NZ_CP064942.1"/>
</dbReference>
<dbReference type="InterPro" id="IPR025194">
    <property type="entry name" value="RodZ-like_C"/>
</dbReference>
<accession>A0A7S9QD99</accession>
<gene>
    <name evidence="2" type="ORF">I0K15_19425</name>
</gene>
<sequence length="403" mass="42598">MTLGDELRGERATKGKSLLDVQRDLRIKAAYIAAIESCDPDVFPNRGFIAGYVRSYARYLGLDPEEVYERFCTESGFSGVNAELTGRKSRKRGLQPAVQIDLSEDPLARARVGGPSLSGGIDLRATLGGLASLAVMVSLLGGVGYGGWRILQEIQRVELAPVAQAPIVEDRATALAEEGNAETAQPEAPIIAEGERIAALERLYTPARLDAPRLDPRDGPIASIDPASVSSFDMWIRPEEVAETPGTDPRPEVMLSDLTAAPVAVAETGPLLEQEESPILALEAVVEQPSGVAVVATQPAWVRVSQGDGATLFEKILAAGEVYDVPQDVVGPELRAGNSGAVFLRVSGQLYGPLGAGPRVAKNVSLVPDDILATFNEAELTDEQRAALAGQLPAGDETALSTQ</sequence>
<dbReference type="Gene3D" id="1.10.260.40">
    <property type="entry name" value="lambda repressor-like DNA-binding domains"/>
    <property type="match status" value="1"/>
</dbReference>
<reference evidence="2 3" key="1">
    <citation type="submission" date="2020-11" db="EMBL/GenBank/DDBJ databases">
        <title>Description of Pontivivens ytuae sp. nov. isolated from deep sea sediment of Mariana Trench.</title>
        <authorList>
            <person name="Wang Z."/>
            <person name="Sun Q.-L."/>
            <person name="Xu X.-D."/>
            <person name="Tang Y.-Z."/>
            <person name="Zhang J."/>
        </authorList>
    </citation>
    <scope>NUCLEOTIDE SEQUENCE [LARGE SCALE GENOMIC DNA]</scope>
    <source>
        <strain evidence="2 3">MT2928</strain>
    </source>
</reference>